<dbReference type="Pfam" id="PF00069">
    <property type="entry name" value="Pkinase"/>
    <property type="match status" value="1"/>
</dbReference>
<proteinExistence type="inferred from homology"/>
<dbReference type="GO" id="GO:0005737">
    <property type="term" value="C:cytoplasm"/>
    <property type="evidence" value="ECO:0007669"/>
    <property type="project" value="TreeGrafter"/>
</dbReference>
<dbReference type="InterPro" id="IPR050591">
    <property type="entry name" value="GSK-3"/>
</dbReference>
<dbReference type="GO" id="GO:0004674">
    <property type="term" value="F:protein serine/threonine kinase activity"/>
    <property type="evidence" value="ECO:0007669"/>
    <property type="project" value="UniProtKB-KW"/>
</dbReference>
<dbReference type="Gene3D" id="1.10.510.10">
    <property type="entry name" value="Transferase(Phosphotransferase) domain 1"/>
    <property type="match status" value="1"/>
</dbReference>
<comment type="similarity">
    <text evidence="1">Belongs to the protein kinase superfamily. CMGC Ser/Thr protein kinase family. GSK-3 subfamily.</text>
</comment>
<dbReference type="InterPro" id="IPR000719">
    <property type="entry name" value="Prot_kinase_dom"/>
</dbReference>
<dbReference type="InterPro" id="IPR039192">
    <property type="entry name" value="STKc_GSK3"/>
</dbReference>
<evidence type="ECO:0000256" key="5">
    <source>
        <dbReference type="ARBA" id="ARBA00022741"/>
    </source>
</evidence>
<keyword evidence="7" id="KW-0067">ATP-binding</keyword>
<comment type="caution">
    <text evidence="11">The sequence shown here is derived from an EMBL/GenBank/DDBJ whole genome shotgun (WGS) entry which is preliminary data.</text>
</comment>
<sequence length="376" mass="42422">MASGGIVADKPKCDAMLVDKLPEEINEMKIKDEKVEKEMEAAVVDGNGTETGHIIVTTIGGKNGQPKQAKCLESGETVAIKKVLQDKRYKNRELQTMRLLDHPNVVCLKHCFFSTTDKDELYLNLVLEYVPETLYRVARHYIAKQPTNAYDICQALYISGVCHRDIKPQNLLVNPHTHQLKLCDFGSAKVLVKGEPNISYICSRYYRAPELIFGATEYTSAIDIWSVGCVLAELLLGQPLFPGESGVDQLVEIIKVLGTPTREEIKCMNPNYTEYKFPQIKAHPWHKIFHKRTPPEAVDLVSRLLQYSPNLRYSALEACIHPFFNELRDPNTRLPNGRPLPPLFNFKPAELKGASLELLSKLIPEHARKQFPSLGS</sequence>
<dbReference type="PANTHER" id="PTHR24057">
    <property type="entry name" value="GLYCOGEN SYNTHASE KINASE-3 ALPHA"/>
    <property type="match status" value="1"/>
</dbReference>
<reference evidence="11" key="1">
    <citation type="submission" date="2020-06" db="EMBL/GenBank/DDBJ databases">
        <authorList>
            <person name="Li T."/>
            <person name="Hu X."/>
            <person name="Zhang T."/>
            <person name="Song X."/>
            <person name="Zhang H."/>
            <person name="Dai N."/>
            <person name="Sheng W."/>
            <person name="Hou X."/>
            <person name="Wei L."/>
        </authorList>
    </citation>
    <scope>NUCLEOTIDE SEQUENCE</scope>
    <source>
        <strain evidence="11">G02</strain>
        <tissue evidence="11">Leaf</tissue>
    </source>
</reference>
<comment type="catalytic activity">
    <reaction evidence="9">
        <text>L-seryl-[protein] + ATP = O-phospho-L-seryl-[protein] + ADP + H(+)</text>
        <dbReference type="Rhea" id="RHEA:17989"/>
        <dbReference type="Rhea" id="RHEA-COMP:9863"/>
        <dbReference type="Rhea" id="RHEA-COMP:11604"/>
        <dbReference type="ChEBI" id="CHEBI:15378"/>
        <dbReference type="ChEBI" id="CHEBI:29999"/>
        <dbReference type="ChEBI" id="CHEBI:30616"/>
        <dbReference type="ChEBI" id="CHEBI:83421"/>
        <dbReference type="ChEBI" id="CHEBI:456216"/>
        <dbReference type="EC" id="2.7.11.1"/>
    </reaction>
</comment>
<feature type="domain" description="Protein kinase" evidence="10">
    <location>
        <begin position="52"/>
        <end position="324"/>
    </location>
</feature>
<evidence type="ECO:0000256" key="1">
    <source>
        <dbReference type="ARBA" id="ARBA00005527"/>
    </source>
</evidence>
<dbReference type="GO" id="GO:0005634">
    <property type="term" value="C:nucleus"/>
    <property type="evidence" value="ECO:0007669"/>
    <property type="project" value="TreeGrafter"/>
</dbReference>
<evidence type="ECO:0000256" key="2">
    <source>
        <dbReference type="ARBA" id="ARBA00012513"/>
    </source>
</evidence>
<dbReference type="PANTHER" id="PTHR24057:SF36">
    <property type="entry name" value="SHAGGY-RELATED PROTEIN KINASE EPSILON"/>
    <property type="match status" value="1"/>
</dbReference>
<reference evidence="11" key="2">
    <citation type="journal article" date="2024" name="Plant">
        <title>Genomic evolution and insights into agronomic trait innovations of Sesamum species.</title>
        <authorList>
            <person name="Miao H."/>
            <person name="Wang L."/>
            <person name="Qu L."/>
            <person name="Liu H."/>
            <person name="Sun Y."/>
            <person name="Le M."/>
            <person name="Wang Q."/>
            <person name="Wei S."/>
            <person name="Zheng Y."/>
            <person name="Lin W."/>
            <person name="Duan Y."/>
            <person name="Cao H."/>
            <person name="Xiong S."/>
            <person name="Wang X."/>
            <person name="Wei L."/>
            <person name="Li C."/>
            <person name="Ma Q."/>
            <person name="Ju M."/>
            <person name="Zhao R."/>
            <person name="Li G."/>
            <person name="Mu C."/>
            <person name="Tian Q."/>
            <person name="Mei H."/>
            <person name="Zhang T."/>
            <person name="Gao T."/>
            <person name="Zhang H."/>
        </authorList>
    </citation>
    <scope>NUCLEOTIDE SEQUENCE</scope>
    <source>
        <strain evidence="11">G02</strain>
    </source>
</reference>
<dbReference type="CDD" id="cd14137">
    <property type="entry name" value="STKc_GSK3"/>
    <property type="match status" value="1"/>
</dbReference>
<accession>A0AAW2VQA5</accession>
<dbReference type="FunFam" id="1.10.510.10:FF:000082">
    <property type="entry name" value="Shaggy-related protein kinase kappa"/>
    <property type="match status" value="1"/>
</dbReference>
<name>A0AAW2VQA5_SESRA</name>
<evidence type="ECO:0000256" key="6">
    <source>
        <dbReference type="ARBA" id="ARBA00022777"/>
    </source>
</evidence>
<evidence type="ECO:0000256" key="3">
    <source>
        <dbReference type="ARBA" id="ARBA00022527"/>
    </source>
</evidence>
<keyword evidence="4" id="KW-0808">Transferase</keyword>
<keyword evidence="3" id="KW-0723">Serine/threonine-protein kinase</keyword>
<dbReference type="EC" id="2.7.11.1" evidence="2"/>
<dbReference type="GO" id="GO:0005524">
    <property type="term" value="F:ATP binding"/>
    <property type="evidence" value="ECO:0007669"/>
    <property type="project" value="UniProtKB-KW"/>
</dbReference>
<comment type="catalytic activity">
    <reaction evidence="8">
        <text>L-threonyl-[protein] + ATP = O-phospho-L-threonyl-[protein] + ADP + H(+)</text>
        <dbReference type="Rhea" id="RHEA:46608"/>
        <dbReference type="Rhea" id="RHEA-COMP:11060"/>
        <dbReference type="Rhea" id="RHEA-COMP:11605"/>
        <dbReference type="ChEBI" id="CHEBI:15378"/>
        <dbReference type="ChEBI" id="CHEBI:30013"/>
        <dbReference type="ChEBI" id="CHEBI:30616"/>
        <dbReference type="ChEBI" id="CHEBI:61977"/>
        <dbReference type="ChEBI" id="CHEBI:456216"/>
        <dbReference type="EC" id="2.7.11.1"/>
    </reaction>
</comment>
<dbReference type="SMART" id="SM00220">
    <property type="entry name" value="S_TKc"/>
    <property type="match status" value="1"/>
</dbReference>
<dbReference type="EMBL" id="JACGWJ010000003">
    <property type="protein sequence ID" value="KAL0431650.1"/>
    <property type="molecule type" value="Genomic_DNA"/>
</dbReference>
<evidence type="ECO:0000313" key="11">
    <source>
        <dbReference type="EMBL" id="KAL0431650.1"/>
    </source>
</evidence>
<evidence type="ECO:0000256" key="9">
    <source>
        <dbReference type="ARBA" id="ARBA00048679"/>
    </source>
</evidence>
<dbReference type="Gene3D" id="3.30.200.20">
    <property type="entry name" value="Phosphorylase Kinase, domain 1"/>
    <property type="match status" value="1"/>
</dbReference>
<gene>
    <name evidence="11" type="ORF">Sradi_0791000</name>
</gene>
<evidence type="ECO:0000256" key="8">
    <source>
        <dbReference type="ARBA" id="ARBA00047899"/>
    </source>
</evidence>
<dbReference type="GO" id="GO:0007165">
    <property type="term" value="P:signal transduction"/>
    <property type="evidence" value="ECO:0007669"/>
    <property type="project" value="TreeGrafter"/>
</dbReference>
<dbReference type="SUPFAM" id="SSF56112">
    <property type="entry name" value="Protein kinase-like (PK-like)"/>
    <property type="match status" value="1"/>
</dbReference>
<protein>
    <recommendedName>
        <fullName evidence="2">non-specific serine/threonine protein kinase</fullName>
        <ecNumber evidence="2">2.7.11.1</ecNumber>
    </recommendedName>
</protein>
<evidence type="ECO:0000259" key="10">
    <source>
        <dbReference type="PROSITE" id="PS50011"/>
    </source>
</evidence>
<dbReference type="AlphaFoldDB" id="A0AAW2VQA5"/>
<dbReference type="GO" id="GO:0030154">
    <property type="term" value="P:cell differentiation"/>
    <property type="evidence" value="ECO:0007669"/>
    <property type="project" value="TreeGrafter"/>
</dbReference>
<keyword evidence="6 11" id="KW-0418">Kinase</keyword>
<dbReference type="PROSITE" id="PS50011">
    <property type="entry name" value="PROTEIN_KINASE_DOM"/>
    <property type="match status" value="1"/>
</dbReference>
<evidence type="ECO:0000256" key="7">
    <source>
        <dbReference type="ARBA" id="ARBA00022840"/>
    </source>
</evidence>
<dbReference type="InterPro" id="IPR008271">
    <property type="entry name" value="Ser/Thr_kinase_AS"/>
</dbReference>
<dbReference type="InterPro" id="IPR011009">
    <property type="entry name" value="Kinase-like_dom_sf"/>
</dbReference>
<keyword evidence="5" id="KW-0547">Nucleotide-binding</keyword>
<organism evidence="11">
    <name type="scientific">Sesamum radiatum</name>
    <name type="common">Black benniseed</name>
    <dbReference type="NCBI Taxonomy" id="300843"/>
    <lineage>
        <taxon>Eukaryota</taxon>
        <taxon>Viridiplantae</taxon>
        <taxon>Streptophyta</taxon>
        <taxon>Embryophyta</taxon>
        <taxon>Tracheophyta</taxon>
        <taxon>Spermatophyta</taxon>
        <taxon>Magnoliopsida</taxon>
        <taxon>eudicotyledons</taxon>
        <taxon>Gunneridae</taxon>
        <taxon>Pentapetalae</taxon>
        <taxon>asterids</taxon>
        <taxon>lamiids</taxon>
        <taxon>Lamiales</taxon>
        <taxon>Pedaliaceae</taxon>
        <taxon>Sesamum</taxon>
    </lineage>
</organism>
<dbReference type="PROSITE" id="PS00108">
    <property type="entry name" value="PROTEIN_KINASE_ST"/>
    <property type="match status" value="1"/>
</dbReference>
<evidence type="ECO:0000256" key="4">
    <source>
        <dbReference type="ARBA" id="ARBA00022679"/>
    </source>
</evidence>